<dbReference type="RefSeq" id="WP_280615707.1">
    <property type="nucleotide sequence ID" value="NZ_JAROYP010000001.1"/>
</dbReference>
<evidence type="ECO:0000313" key="2">
    <source>
        <dbReference type="Proteomes" id="UP001159179"/>
    </source>
</evidence>
<accession>A0AAW6SNT7</accession>
<dbReference type="AlphaFoldDB" id="A0AAW6SNT7"/>
<gene>
    <name evidence="1" type="ORF">P5X88_02905</name>
</gene>
<reference evidence="1" key="1">
    <citation type="submission" date="2023-03" db="EMBL/GenBank/DDBJ databases">
        <title>Bacterial isolates from washroom surfaces on a university campus.</title>
        <authorList>
            <person name="Holman D.B."/>
            <person name="Gzyl K.E."/>
            <person name="Taheri A.E."/>
        </authorList>
    </citation>
    <scope>NUCLEOTIDE SEQUENCE</scope>
    <source>
        <strain evidence="1">RD03</strain>
    </source>
</reference>
<sequence>MDKTKKLNKLVVEYQYTKSDEVFTKIYEIISKEWRNLPTVASSIRADIHDLIAAYEQALLKCVKEFDGKSEFLNYYRYVATNERTNLYLKNKRYHEKFYEIESERDDKIEATIESIADEKTVESVVHGNKKADQLALIDSLLNGADETTTAIVEAFLKHPKPTATAIAKELGVHHSKVIRKLEKLAGKFDSKKYGNYRDFLVAI</sequence>
<comment type="caution">
    <text evidence="1">The sequence shown here is derived from an EMBL/GenBank/DDBJ whole genome shotgun (WGS) entry which is preliminary data.</text>
</comment>
<dbReference type="EMBL" id="JAROYP010000001">
    <property type="protein sequence ID" value="MDH5159868.1"/>
    <property type="molecule type" value="Genomic_DNA"/>
</dbReference>
<evidence type="ECO:0000313" key="1">
    <source>
        <dbReference type="EMBL" id="MDH5159868.1"/>
    </source>
</evidence>
<protein>
    <recommendedName>
        <fullName evidence="3">Sigma-70 family RNA polymerase sigma factor</fullName>
    </recommendedName>
</protein>
<evidence type="ECO:0008006" key="3">
    <source>
        <dbReference type="Google" id="ProtNLM"/>
    </source>
</evidence>
<organism evidence="1 2">
    <name type="scientific">Heyndrickxia oleronia</name>
    <dbReference type="NCBI Taxonomy" id="38875"/>
    <lineage>
        <taxon>Bacteria</taxon>
        <taxon>Bacillati</taxon>
        <taxon>Bacillota</taxon>
        <taxon>Bacilli</taxon>
        <taxon>Bacillales</taxon>
        <taxon>Bacillaceae</taxon>
        <taxon>Heyndrickxia</taxon>
    </lineage>
</organism>
<dbReference type="Proteomes" id="UP001159179">
    <property type="component" value="Unassembled WGS sequence"/>
</dbReference>
<proteinExistence type="predicted"/>
<name>A0AAW6SNT7_9BACI</name>